<dbReference type="Gene3D" id="1.10.150.240">
    <property type="entry name" value="Putative phosphatase, domain 2"/>
    <property type="match status" value="1"/>
</dbReference>
<protein>
    <submittedName>
        <fullName evidence="6">HAD family hydrolase</fullName>
    </submittedName>
</protein>
<evidence type="ECO:0000256" key="5">
    <source>
        <dbReference type="ARBA" id="ARBA00022842"/>
    </source>
</evidence>
<keyword evidence="7" id="KW-1185">Reference proteome</keyword>
<comment type="cofactor">
    <cofactor evidence="1">
        <name>Mg(2+)</name>
        <dbReference type="ChEBI" id="CHEBI:18420"/>
    </cofactor>
</comment>
<evidence type="ECO:0000256" key="3">
    <source>
        <dbReference type="ARBA" id="ARBA00022723"/>
    </source>
</evidence>
<evidence type="ECO:0000313" key="6">
    <source>
        <dbReference type="EMBL" id="TYL37162.1"/>
    </source>
</evidence>
<sequence>MYFDLDGTLCTYDRSFEEQFATTVSPYGEPTDAAYDAYVDRLFGALESCESEPYRRAFEAVAETAELDVAPVTLASDHCETELEALVVSANATRVLERVAETNPIGILTNGDGSQQRAKLERHGLGELVEEVLVSNDVGAGKPDPEIFDLAKERLPADEHVYVGDSYDEDIVGARSAGFRTIYVVENETGANDTDAADAVVSAVGELLDPTGLPSQIATPFEPAER</sequence>
<dbReference type="Gene3D" id="3.40.50.1000">
    <property type="entry name" value="HAD superfamily/HAD-like"/>
    <property type="match status" value="1"/>
</dbReference>
<dbReference type="GO" id="GO:0016791">
    <property type="term" value="F:phosphatase activity"/>
    <property type="evidence" value="ECO:0007669"/>
    <property type="project" value="TreeGrafter"/>
</dbReference>
<dbReference type="PANTHER" id="PTHR46470">
    <property type="entry name" value="N-ACYLNEURAMINATE-9-PHOSPHATASE"/>
    <property type="match status" value="1"/>
</dbReference>
<keyword evidence="4 6" id="KW-0378">Hydrolase</keyword>
<name>A0A8J8TR40_9EURY</name>
<dbReference type="InterPro" id="IPR036412">
    <property type="entry name" value="HAD-like_sf"/>
</dbReference>
<keyword evidence="3" id="KW-0479">Metal-binding</keyword>
<reference evidence="6" key="1">
    <citation type="submission" date="2017-11" db="EMBL/GenBank/DDBJ databases">
        <authorList>
            <person name="Kajale S.C."/>
            <person name="Sharma A."/>
        </authorList>
    </citation>
    <scope>NUCLEOTIDE SEQUENCE</scope>
    <source>
        <strain evidence="6">LS1_42</strain>
    </source>
</reference>
<dbReference type="EMBL" id="PHNJ01000012">
    <property type="protein sequence ID" value="TYL37162.1"/>
    <property type="molecule type" value="Genomic_DNA"/>
</dbReference>
<evidence type="ECO:0000256" key="1">
    <source>
        <dbReference type="ARBA" id="ARBA00001946"/>
    </source>
</evidence>
<dbReference type="SFLD" id="SFLDS00003">
    <property type="entry name" value="Haloacid_Dehalogenase"/>
    <property type="match status" value="1"/>
</dbReference>
<evidence type="ECO:0000256" key="4">
    <source>
        <dbReference type="ARBA" id="ARBA00022801"/>
    </source>
</evidence>
<comment type="caution">
    <text evidence="6">The sequence shown here is derived from an EMBL/GenBank/DDBJ whole genome shotgun (WGS) entry which is preliminary data.</text>
</comment>
<dbReference type="GO" id="GO:0044281">
    <property type="term" value="P:small molecule metabolic process"/>
    <property type="evidence" value="ECO:0007669"/>
    <property type="project" value="UniProtKB-ARBA"/>
</dbReference>
<dbReference type="InterPro" id="IPR051400">
    <property type="entry name" value="HAD-like_hydrolase"/>
</dbReference>
<evidence type="ECO:0000256" key="2">
    <source>
        <dbReference type="ARBA" id="ARBA00007958"/>
    </source>
</evidence>
<gene>
    <name evidence="6" type="ORF">CV102_18610</name>
</gene>
<evidence type="ECO:0000313" key="7">
    <source>
        <dbReference type="Proteomes" id="UP000766904"/>
    </source>
</evidence>
<dbReference type="SUPFAM" id="SSF56784">
    <property type="entry name" value="HAD-like"/>
    <property type="match status" value="1"/>
</dbReference>
<dbReference type="PANTHER" id="PTHR46470:SF2">
    <property type="entry name" value="GLYCERALDEHYDE 3-PHOSPHATE PHOSPHATASE"/>
    <property type="match status" value="1"/>
</dbReference>
<dbReference type="InterPro" id="IPR006439">
    <property type="entry name" value="HAD-SF_hydro_IA"/>
</dbReference>
<dbReference type="Proteomes" id="UP000766904">
    <property type="component" value="Unassembled WGS sequence"/>
</dbReference>
<dbReference type="Pfam" id="PF00702">
    <property type="entry name" value="Hydrolase"/>
    <property type="match status" value="1"/>
</dbReference>
<dbReference type="GO" id="GO:0046872">
    <property type="term" value="F:metal ion binding"/>
    <property type="evidence" value="ECO:0007669"/>
    <property type="project" value="UniProtKB-KW"/>
</dbReference>
<dbReference type="SFLD" id="SFLDG01129">
    <property type="entry name" value="C1.5:_HAD__Beta-PGM__Phosphata"/>
    <property type="match status" value="1"/>
</dbReference>
<keyword evidence="5" id="KW-0460">Magnesium</keyword>
<accession>A0A8J8TR40</accession>
<dbReference type="AlphaFoldDB" id="A0A8J8TR40"/>
<organism evidence="6 7">
    <name type="scientific">Natronococcus pandeyae</name>
    <dbReference type="NCBI Taxonomy" id="2055836"/>
    <lineage>
        <taxon>Archaea</taxon>
        <taxon>Methanobacteriati</taxon>
        <taxon>Methanobacteriota</taxon>
        <taxon>Stenosarchaea group</taxon>
        <taxon>Halobacteria</taxon>
        <taxon>Halobacteriales</taxon>
        <taxon>Natrialbaceae</taxon>
        <taxon>Natronococcus</taxon>
    </lineage>
</organism>
<proteinExistence type="inferred from homology"/>
<dbReference type="InterPro" id="IPR023198">
    <property type="entry name" value="PGP-like_dom2"/>
</dbReference>
<dbReference type="OrthoDB" id="131325at2157"/>
<comment type="similarity">
    <text evidence="2">Belongs to the HAD-like hydrolase superfamily.</text>
</comment>
<dbReference type="InterPro" id="IPR023214">
    <property type="entry name" value="HAD_sf"/>
</dbReference>
<dbReference type="NCBIfam" id="TIGR01549">
    <property type="entry name" value="HAD-SF-IA-v1"/>
    <property type="match status" value="1"/>
</dbReference>